<gene>
    <name evidence="1" type="ORF">HQ394_14895</name>
</gene>
<evidence type="ECO:0000313" key="1">
    <source>
        <dbReference type="EMBL" id="QNT70384.1"/>
    </source>
</evidence>
<dbReference type="EMBL" id="CP053923">
    <property type="protein sequence ID" value="QNT70384.1"/>
    <property type="molecule type" value="Genomic_DNA"/>
</dbReference>
<keyword evidence="2" id="KW-1185">Reference proteome</keyword>
<name>A0A7H1N3U8_9PROT</name>
<dbReference type="RefSeq" id="WP_190260864.1">
    <property type="nucleotide sequence ID" value="NZ_CP053923.1"/>
</dbReference>
<sequence length="354" mass="39581">MIDRDAARAAAADLHAKMTLAGDSLFLPTGGAFLSMSPSRTEAIISQSRSLTNEDVFDTYATWHEGVHMAQLVTSPFLFPIAFDMAGLAQRAHRVKTGLDDNATDVSDLALRYRRLCAVLEEPVGGFSPIDVIETHAVTQGFRWTMAHNNGSDLRFIANYFYEDQSPKYVRLLNDVCTAFDDDVGTILLPRFCFLSLQAELPVQRLFDLLNKLGGAASFSEIVAYSPAQLCEWAGAPIQLVTRSLRERAASFMRDPQGNPVRLTDHPWVGIFRHHFDQFEDVMDAERRLDLLMGWQGGYAYPQFSPLFRIYSNGDVRIRGTDPDEQSEMSLAARHSFVEATANMLSGLDFLQHC</sequence>
<evidence type="ECO:0000313" key="2">
    <source>
        <dbReference type="Proteomes" id="UP000516369"/>
    </source>
</evidence>
<dbReference type="KEGG" id="dvn:HQ394_14895"/>
<proteinExistence type="predicted"/>
<accession>A0A7H1N3U8</accession>
<dbReference type="AlphaFoldDB" id="A0A7H1N3U8"/>
<protein>
    <submittedName>
        <fullName evidence="1">Uncharacterized protein</fullName>
    </submittedName>
</protein>
<dbReference type="Proteomes" id="UP000516369">
    <property type="component" value="Chromosome"/>
</dbReference>
<organism evidence="1 2">
    <name type="scientific">Defluviicoccus vanus</name>
    <dbReference type="NCBI Taxonomy" id="111831"/>
    <lineage>
        <taxon>Bacteria</taxon>
        <taxon>Pseudomonadati</taxon>
        <taxon>Pseudomonadota</taxon>
        <taxon>Alphaproteobacteria</taxon>
        <taxon>Rhodospirillales</taxon>
        <taxon>Rhodospirillaceae</taxon>
        <taxon>Defluviicoccus</taxon>
    </lineage>
</organism>
<reference evidence="1 2" key="1">
    <citation type="submission" date="2020-05" db="EMBL/GenBank/DDBJ databases">
        <title>Complete closed genome sequence of Defluviicoccus vanus.</title>
        <authorList>
            <person name="Bessarab I."/>
            <person name="Arumugam K."/>
            <person name="Maszenan A.M."/>
            <person name="Seviour R.J."/>
            <person name="Williams R.B."/>
        </authorList>
    </citation>
    <scope>NUCLEOTIDE SEQUENCE [LARGE SCALE GENOMIC DNA]</scope>
    <source>
        <strain evidence="1 2">Ben 114</strain>
    </source>
</reference>